<dbReference type="OrthoDB" id="287289at2759"/>
<protein>
    <submittedName>
        <fullName evidence="1">Uncharacterized protein</fullName>
    </submittedName>
</protein>
<sequence length="323" mass="37560">MSQADKLVVYYSCFNYEIDSQDFSHIDDLKNLCTTFLSNDWLPNFQRELELLNISLARYSIELCCEVYLSLVARNLPNTYTSFKDLFICELSLSNIWTPGNPECYVLNELLEKFYLIASTFMVDQIDCSFKLLPSFRKNPELQPLVVAEEAVTTLAGKICHFLKKVSLPLENLIGPEISAKISGYINRLSSRVIRTHQVTSTFVTNIIEIKPYANNVKVRVIQPAKEFYDKVIDSWITISDHSNSTSFLLDVRQKFGSDWNEKYVYPALCFYEVAKEEWVKGKDIGYNYFLRRMQGRLIDMWRQAIIETSKTFQEHMITKTIV</sequence>
<dbReference type="EMBL" id="MPUH01000535">
    <property type="protein sequence ID" value="OMJ78172.1"/>
    <property type="molecule type" value="Genomic_DNA"/>
</dbReference>
<proteinExistence type="predicted"/>
<name>A0A1R2BN25_9CILI</name>
<evidence type="ECO:0000313" key="1">
    <source>
        <dbReference type="EMBL" id="OMJ78172.1"/>
    </source>
</evidence>
<comment type="caution">
    <text evidence="1">The sequence shown here is derived from an EMBL/GenBank/DDBJ whole genome shotgun (WGS) entry which is preliminary data.</text>
</comment>
<dbReference type="AlphaFoldDB" id="A0A1R2BN25"/>
<reference evidence="1 2" key="1">
    <citation type="submission" date="2016-11" db="EMBL/GenBank/DDBJ databases">
        <title>The macronuclear genome of Stentor coeruleus: a giant cell with tiny introns.</title>
        <authorList>
            <person name="Slabodnick M."/>
            <person name="Ruby J.G."/>
            <person name="Reiff S.B."/>
            <person name="Swart E.C."/>
            <person name="Gosai S."/>
            <person name="Prabakaran S."/>
            <person name="Witkowska E."/>
            <person name="Larue G.E."/>
            <person name="Fisher S."/>
            <person name="Freeman R.M."/>
            <person name="Gunawardena J."/>
            <person name="Chu W."/>
            <person name="Stover N.A."/>
            <person name="Gregory B.D."/>
            <person name="Nowacki M."/>
            <person name="Derisi J."/>
            <person name="Roy S.W."/>
            <person name="Marshall W.F."/>
            <person name="Sood P."/>
        </authorList>
    </citation>
    <scope>NUCLEOTIDE SEQUENCE [LARGE SCALE GENOMIC DNA]</scope>
    <source>
        <strain evidence="1">WM001</strain>
    </source>
</reference>
<organism evidence="1 2">
    <name type="scientific">Stentor coeruleus</name>
    <dbReference type="NCBI Taxonomy" id="5963"/>
    <lineage>
        <taxon>Eukaryota</taxon>
        <taxon>Sar</taxon>
        <taxon>Alveolata</taxon>
        <taxon>Ciliophora</taxon>
        <taxon>Postciliodesmatophora</taxon>
        <taxon>Heterotrichea</taxon>
        <taxon>Heterotrichida</taxon>
        <taxon>Stentoridae</taxon>
        <taxon>Stentor</taxon>
    </lineage>
</organism>
<gene>
    <name evidence="1" type="ORF">SteCoe_22063</name>
</gene>
<dbReference type="Proteomes" id="UP000187209">
    <property type="component" value="Unassembled WGS sequence"/>
</dbReference>
<evidence type="ECO:0000313" key="2">
    <source>
        <dbReference type="Proteomes" id="UP000187209"/>
    </source>
</evidence>
<keyword evidence="2" id="KW-1185">Reference proteome</keyword>
<accession>A0A1R2BN25</accession>